<keyword evidence="11" id="KW-1185">Reference proteome</keyword>
<dbReference type="Gene3D" id="2.160.20.10">
    <property type="entry name" value="Single-stranded right-handed beta-helix, Pectin lyase-like"/>
    <property type="match status" value="1"/>
</dbReference>
<accession>A0A9D4VEC0</accession>
<evidence type="ECO:0000256" key="1">
    <source>
        <dbReference type="ARBA" id="ARBA00005184"/>
    </source>
</evidence>
<dbReference type="InterPro" id="IPR012334">
    <property type="entry name" value="Pectin_lyas_fold"/>
</dbReference>
<dbReference type="OrthoDB" id="2019149at2759"/>
<dbReference type="EMBL" id="JABFUD020000001">
    <property type="protein sequence ID" value="KAI5084051.1"/>
    <property type="molecule type" value="Genomic_DNA"/>
</dbReference>
<dbReference type="GO" id="GO:0030599">
    <property type="term" value="F:pectinesterase activity"/>
    <property type="evidence" value="ECO:0007669"/>
    <property type="project" value="UniProtKB-UniRule"/>
</dbReference>
<evidence type="ECO:0000313" key="11">
    <source>
        <dbReference type="Proteomes" id="UP000886520"/>
    </source>
</evidence>
<comment type="pathway">
    <text evidence="1 8">Glycan metabolism; pectin degradation; 2-dehydro-3-deoxy-D-gluconate from pectin: step 1/5.</text>
</comment>
<evidence type="ECO:0000313" key="10">
    <source>
        <dbReference type="EMBL" id="KAI5084051.1"/>
    </source>
</evidence>
<evidence type="ECO:0000259" key="9">
    <source>
        <dbReference type="Pfam" id="PF01095"/>
    </source>
</evidence>
<comment type="similarity">
    <text evidence="2">Belongs to the pectinesterase family.</text>
</comment>
<comment type="caution">
    <text evidence="10">The sequence shown here is derived from an EMBL/GenBank/DDBJ whole genome shotgun (WGS) entry which is preliminary data.</text>
</comment>
<dbReference type="SUPFAM" id="SSF51126">
    <property type="entry name" value="Pectin lyase-like"/>
    <property type="match status" value="1"/>
</dbReference>
<dbReference type="InterPro" id="IPR011050">
    <property type="entry name" value="Pectin_lyase_fold/virulence"/>
</dbReference>
<dbReference type="InterPro" id="IPR033131">
    <property type="entry name" value="Pectinesterase_Asp_AS"/>
</dbReference>
<dbReference type="PANTHER" id="PTHR31321">
    <property type="entry name" value="ACYL-COA THIOESTER HYDROLASE YBHC-RELATED"/>
    <property type="match status" value="1"/>
</dbReference>
<dbReference type="EC" id="3.1.1.11" evidence="3 8"/>
<evidence type="ECO:0000256" key="6">
    <source>
        <dbReference type="ARBA" id="ARBA00047928"/>
    </source>
</evidence>
<evidence type="ECO:0000256" key="4">
    <source>
        <dbReference type="ARBA" id="ARBA00022801"/>
    </source>
</evidence>
<dbReference type="PANTHER" id="PTHR31321:SF12">
    <property type="entry name" value="PECTINESTERASE 31"/>
    <property type="match status" value="1"/>
</dbReference>
<dbReference type="GO" id="GO:0045490">
    <property type="term" value="P:pectin catabolic process"/>
    <property type="evidence" value="ECO:0007669"/>
    <property type="project" value="UniProtKB-UniRule"/>
</dbReference>
<dbReference type="PROSITE" id="PS00503">
    <property type="entry name" value="PECTINESTERASE_2"/>
    <property type="match status" value="1"/>
</dbReference>
<dbReference type="AlphaFoldDB" id="A0A9D4VEC0"/>
<evidence type="ECO:0000256" key="3">
    <source>
        <dbReference type="ARBA" id="ARBA00013229"/>
    </source>
</evidence>
<keyword evidence="4 8" id="KW-0378">Hydrolase</keyword>
<reference evidence="10" key="1">
    <citation type="submission" date="2021-01" db="EMBL/GenBank/DDBJ databases">
        <title>Adiantum capillus-veneris genome.</title>
        <authorList>
            <person name="Fang Y."/>
            <person name="Liao Q."/>
        </authorList>
    </citation>
    <scope>NUCLEOTIDE SEQUENCE</scope>
    <source>
        <strain evidence="10">H3</strain>
        <tissue evidence="10">Leaf</tissue>
    </source>
</reference>
<dbReference type="InterPro" id="IPR000070">
    <property type="entry name" value="Pectinesterase_cat"/>
</dbReference>
<evidence type="ECO:0000256" key="7">
    <source>
        <dbReference type="PROSITE-ProRule" id="PRU10040"/>
    </source>
</evidence>
<feature type="active site" evidence="7">
    <location>
        <position position="164"/>
    </location>
</feature>
<evidence type="ECO:0000256" key="5">
    <source>
        <dbReference type="ARBA" id="ARBA00023085"/>
    </source>
</evidence>
<feature type="domain" description="Pectinesterase catalytic" evidence="9">
    <location>
        <begin position="7"/>
        <end position="297"/>
    </location>
</feature>
<name>A0A9D4VEC0_ADICA</name>
<proteinExistence type="inferred from homology"/>
<dbReference type="GO" id="GO:0042545">
    <property type="term" value="P:cell wall modification"/>
    <property type="evidence" value="ECO:0007669"/>
    <property type="project" value="UniProtKB-UniRule"/>
</dbReference>
<evidence type="ECO:0000256" key="2">
    <source>
        <dbReference type="ARBA" id="ARBA00008891"/>
    </source>
</evidence>
<gene>
    <name evidence="10" type="ORF">GOP47_0000220</name>
</gene>
<sequence length="320" mass="35571">MAAKILNVAQDGSGDYKTVQDAVNEVPANNKQRVVIRIAHGTYQQPVYIPKNKKMITFLGDHPESTILTWSNTATSIKHHLPSSVIGTGTFGSGTVIVEGEDFIAQGITFENVAPKGSGQAVAIRVTADRSAFYDCRFLGWQDTAYFHHGRIYIRDCYIEGSVDFIFGNATVLLEHCHIHCKAAGYITAQQRTKANESTGYVFLRCTITGTGSSSPHMYLGRPWAPFARVIYAYSYMDACIRPEGWNNWGNAENEKTAEYYEYRCHGPGSDTSKRVAWSKKMKDSDILQFATPSFVDVTNTWLSSAKIEQVPFIPLPLSL</sequence>
<dbReference type="Pfam" id="PF01095">
    <property type="entry name" value="Pectinesterase"/>
    <property type="match status" value="1"/>
</dbReference>
<organism evidence="10 11">
    <name type="scientific">Adiantum capillus-veneris</name>
    <name type="common">Maidenhair fern</name>
    <dbReference type="NCBI Taxonomy" id="13818"/>
    <lineage>
        <taxon>Eukaryota</taxon>
        <taxon>Viridiplantae</taxon>
        <taxon>Streptophyta</taxon>
        <taxon>Embryophyta</taxon>
        <taxon>Tracheophyta</taxon>
        <taxon>Polypodiopsida</taxon>
        <taxon>Polypodiidae</taxon>
        <taxon>Polypodiales</taxon>
        <taxon>Pteridineae</taxon>
        <taxon>Pteridaceae</taxon>
        <taxon>Vittarioideae</taxon>
        <taxon>Adiantum</taxon>
    </lineage>
</organism>
<keyword evidence="5 8" id="KW-0063">Aspartyl esterase</keyword>
<comment type="catalytic activity">
    <reaction evidence="6 8">
        <text>[(1-&gt;4)-alpha-D-galacturonosyl methyl ester](n) + n H2O = [(1-&gt;4)-alpha-D-galacturonosyl](n) + n methanol + n H(+)</text>
        <dbReference type="Rhea" id="RHEA:22380"/>
        <dbReference type="Rhea" id="RHEA-COMP:14570"/>
        <dbReference type="Rhea" id="RHEA-COMP:14573"/>
        <dbReference type="ChEBI" id="CHEBI:15377"/>
        <dbReference type="ChEBI" id="CHEBI:15378"/>
        <dbReference type="ChEBI" id="CHEBI:17790"/>
        <dbReference type="ChEBI" id="CHEBI:140522"/>
        <dbReference type="ChEBI" id="CHEBI:140523"/>
        <dbReference type="EC" id="3.1.1.11"/>
    </reaction>
</comment>
<evidence type="ECO:0000256" key="8">
    <source>
        <dbReference type="RuleBase" id="RU000589"/>
    </source>
</evidence>
<dbReference type="Proteomes" id="UP000886520">
    <property type="component" value="Chromosome 1"/>
</dbReference>
<protein>
    <recommendedName>
        <fullName evidence="3 8">Pectinesterase</fullName>
        <ecNumber evidence="3 8">3.1.1.11</ecNumber>
    </recommendedName>
</protein>